<organism evidence="8 9">
    <name type="scientific">Ricinus communis</name>
    <name type="common">Castor bean</name>
    <dbReference type="NCBI Taxonomy" id="3988"/>
    <lineage>
        <taxon>Eukaryota</taxon>
        <taxon>Viridiplantae</taxon>
        <taxon>Streptophyta</taxon>
        <taxon>Embryophyta</taxon>
        <taxon>Tracheophyta</taxon>
        <taxon>Spermatophyta</taxon>
        <taxon>Magnoliopsida</taxon>
        <taxon>eudicotyledons</taxon>
        <taxon>Gunneridae</taxon>
        <taxon>Pentapetalae</taxon>
        <taxon>rosids</taxon>
        <taxon>fabids</taxon>
        <taxon>Malpighiales</taxon>
        <taxon>Euphorbiaceae</taxon>
        <taxon>Acalyphoideae</taxon>
        <taxon>Acalypheae</taxon>
        <taxon>Ricinus</taxon>
    </lineage>
</organism>
<dbReference type="SUPFAM" id="SSF53756">
    <property type="entry name" value="UDP-Glycosyltransferase/glycogen phosphorylase"/>
    <property type="match status" value="1"/>
</dbReference>
<dbReference type="Pfam" id="PF00201">
    <property type="entry name" value="UDPGT"/>
    <property type="match status" value="1"/>
</dbReference>
<evidence type="ECO:0000256" key="7">
    <source>
        <dbReference type="RuleBase" id="RU003718"/>
    </source>
</evidence>
<dbReference type="GO" id="GO:0047213">
    <property type="term" value="F:anthocyanidin 3-O-glucosyltransferase activity"/>
    <property type="evidence" value="ECO:0007669"/>
    <property type="project" value="UniProtKB-EC"/>
</dbReference>
<protein>
    <recommendedName>
        <fullName evidence="3">anthocyanidin 3-O-glucosyltransferase</fullName>
        <ecNumber evidence="3">2.4.1.115</ecNumber>
    </recommendedName>
</protein>
<evidence type="ECO:0000256" key="6">
    <source>
        <dbReference type="ARBA" id="ARBA00047606"/>
    </source>
</evidence>
<dbReference type="PANTHER" id="PTHR48046:SF7">
    <property type="entry name" value="UDP-GLYCOSYLTRANSFERASE 72E1"/>
    <property type="match status" value="1"/>
</dbReference>
<evidence type="ECO:0000256" key="4">
    <source>
        <dbReference type="ARBA" id="ARBA00022676"/>
    </source>
</evidence>
<gene>
    <name evidence="8" type="ORF">RCOM_0553200</name>
</gene>
<dbReference type="GO" id="GO:0009718">
    <property type="term" value="P:anthocyanin-containing compound biosynthetic process"/>
    <property type="evidence" value="ECO:0007669"/>
    <property type="project" value="UniProtKB-UniPathway"/>
</dbReference>
<accession>B9SGI2</accession>
<dbReference type="AlphaFoldDB" id="B9SGI2"/>
<evidence type="ECO:0000313" key="8">
    <source>
        <dbReference type="EMBL" id="EEF37228.1"/>
    </source>
</evidence>
<evidence type="ECO:0000256" key="5">
    <source>
        <dbReference type="ARBA" id="ARBA00022679"/>
    </source>
</evidence>
<dbReference type="InParanoid" id="B9SGI2"/>
<evidence type="ECO:0000256" key="2">
    <source>
        <dbReference type="ARBA" id="ARBA00009995"/>
    </source>
</evidence>
<evidence type="ECO:0000256" key="3">
    <source>
        <dbReference type="ARBA" id="ARBA00012585"/>
    </source>
</evidence>
<dbReference type="Proteomes" id="UP000008311">
    <property type="component" value="Unassembled WGS sequence"/>
</dbReference>
<dbReference type="CDD" id="cd03784">
    <property type="entry name" value="GT1_Gtf-like"/>
    <property type="match status" value="1"/>
</dbReference>
<dbReference type="eggNOG" id="KOG1192">
    <property type="taxonomic scope" value="Eukaryota"/>
</dbReference>
<dbReference type="InterPro" id="IPR035595">
    <property type="entry name" value="UDP_glycos_trans_CS"/>
</dbReference>
<keyword evidence="4 7" id="KW-0328">Glycosyltransferase</keyword>
<dbReference type="EMBL" id="EQ973954">
    <property type="protein sequence ID" value="EEF37228.1"/>
    <property type="molecule type" value="Genomic_DNA"/>
</dbReference>
<evidence type="ECO:0000313" key="9">
    <source>
        <dbReference type="Proteomes" id="UP000008311"/>
    </source>
</evidence>
<dbReference type="Gene3D" id="3.40.50.2000">
    <property type="entry name" value="Glycogen Phosphorylase B"/>
    <property type="match status" value="2"/>
</dbReference>
<dbReference type="PANTHER" id="PTHR48046">
    <property type="entry name" value="UDP-GLYCOSYLTRANSFERASE 72E1"/>
    <property type="match status" value="1"/>
</dbReference>
<reference evidence="9" key="1">
    <citation type="journal article" date="2010" name="Nat. Biotechnol.">
        <title>Draft genome sequence of the oilseed species Ricinus communis.</title>
        <authorList>
            <person name="Chan A.P."/>
            <person name="Crabtree J."/>
            <person name="Zhao Q."/>
            <person name="Lorenzi H."/>
            <person name="Orvis J."/>
            <person name="Puiu D."/>
            <person name="Melake-Berhan A."/>
            <person name="Jones K.M."/>
            <person name="Redman J."/>
            <person name="Chen G."/>
            <person name="Cahoon E.B."/>
            <person name="Gedil M."/>
            <person name="Stanke M."/>
            <person name="Haas B.J."/>
            <person name="Wortman J.R."/>
            <person name="Fraser-Liggett C.M."/>
            <person name="Ravel J."/>
            <person name="Rabinowicz P.D."/>
        </authorList>
    </citation>
    <scope>NUCLEOTIDE SEQUENCE [LARGE SCALE GENOMIC DNA]</scope>
    <source>
        <strain evidence="9">cv. Hale</strain>
    </source>
</reference>
<proteinExistence type="inferred from homology"/>
<comment type="catalytic activity">
    <reaction evidence="6">
        <text>an anthocyanidin + UDP-alpha-D-glucose + H(+) = an anthocyanidin 3-O-beta-D-glucoside + UDP</text>
        <dbReference type="Rhea" id="RHEA:20093"/>
        <dbReference type="ChEBI" id="CHEBI:15378"/>
        <dbReference type="ChEBI" id="CHEBI:16307"/>
        <dbReference type="ChEBI" id="CHEBI:58223"/>
        <dbReference type="ChEBI" id="CHEBI:58885"/>
        <dbReference type="ChEBI" id="CHEBI:143576"/>
        <dbReference type="EC" id="2.4.1.115"/>
    </reaction>
</comment>
<dbReference type="FunFam" id="3.40.50.2000:FF:000056">
    <property type="entry name" value="Glycosyltransferase"/>
    <property type="match status" value="1"/>
</dbReference>
<dbReference type="UniPathway" id="UPA00009"/>
<name>B9SGI2_RICCO</name>
<dbReference type="InterPro" id="IPR002213">
    <property type="entry name" value="UDP_glucos_trans"/>
</dbReference>
<evidence type="ECO:0000256" key="1">
    <source>
        <dbReference type="ARBA" id="ARBA00004935"/>
    </source>
</evidence>
<dbReference type="PROSITE" id="PS00375">
    <property type="entry name" value="UDPGT"/>
    <property type="match status" value="1"/>
</dbReference>
<dbReference type="EC" id="2.4.1.115" evidence="3"/>
<keyword evidence="5 7" id="KW-0808">Transferase</keyword>
<sequence>MLDVLDLNNQMCVEYIRMGVEIQTADGILVNTWHDLEPKTLFALGDEMKLGWVSQVPVYPVGPLVRPANATLRSKVFDWLDMLSEKSVIYVSFGSGGTLSAKQTMEMVGDWTATVFKTGHRSDDTPDFLPDGFLTRTKRMGMVVPTWAPQTEILNHPAVGGFLSHSGWNSTLESIVSGLPMIAWPLYAEQRINAAMLTEDNGVAVQSKAKPLREVVSRDEIETMIREIMELKGGARRARLETLKLSAEKALRNGGLSHNSLAQVANDCKIKVLRNRTHEHDHLL</sequence>
<comment type="pathway">
    <text evidence="1">Pigment biosynthesis; anthocyanin biosynthesis.</text>
</comment>
<comment type="similarity">
    <text evidence="2 7">Belongs to the UDP-glycosyltransferase family.</text>
</comment>
<keyword evidence="9" id="KW-1185">Reference proteome</keyword>